<gene>
    <name evidence="2" type="ORF">NCAV_0704</name>
</gene>
<keyword evidence="1" id="KW-0812">Transmembrane</keyword>
<dbReference type="EMBL" id="LT981265">
    <property type="protein sequence ID" value="SPC33885.1"/>
    <property type="molecule type" value="Genomic_DNA"/>
</dbReference>
<keyword evidence="1" id="KW-1133">Transmembrane helix</keyword>
<dbReference type="Proteomes" id="UP000236248">
    <property type="component" value="Chromosome NCAV"/>
</dbReference>
<name>A0A2K5AQI4_9ARCH</name>
<sequence length="65" mass="7328">MDVKNTKPLLICLIVVLALYSTLRAMGIVDDTLKYVLITLLSILYALYLSINKSKDILNNKQVDD</sequence>
<keyword evidence="1" id="KW-0472">Membrane</keyword>
<evidence type="ECO:0000256" key="1">
    <source>
        <dbReference type="SAM" id="Phobius"/>
    </source>
</evidence>
<organism evidence="2 3">
    <name type="scientific">Candidatus Nitrosocaldus cavascurensis</name>
    <dbReference type="NCBI Taxonomy" id="2058097"/>
    <lineage>
        <taxon>Archaea</taxon>
        <taxon>Nitrososphaerota</taxon>
        <taxon>Nitrososphaeria</taxon>
        <taxon>Candidatus Nitrosocaldales</taxon>
        <taxon>Candidatus Nitrosocaldaceae</taxon>
        <taxon>Candidatus Nitrosocaldus</taxon>
    </lineage>
</organism>
<accession>A0A2K5AQI4</accession>
<evidence type="ECO:0000313" key="2">
    <source>
        <dbReference type="EMBL" id="SPC33885.1"/>
    </source>
</evidence>
<proteinExistence type="predicted"/>
<keyword evidence="3" id="KW-1185">Reference proteome</keyword>
<feature type="transmembrane region" description="Helical" evidence="1">
    <location>
        <begin position="35"/>
        <end position="51"/>
    </location>
</feature>
<reference evidence="3" key="1">
    <citation type="submission" date="2018-01" db="EMBL/GenBank/DDBJ databases">
        <authorList>
            <person name="Kerou L M."/>
        </authorList>
    </citation>
    <scope>NUCLEOTIDE SEQUENCE [LARGE SCALE GENOMIC DNA]</scope>
    <source>
        <strain evidence="3">SCU2</strain>
    </source>
</reference>
<dbReference type="KEGG" id="ncv:NCAV_0704"/>
<dbReference type="AlphaFoldDB" id="A0A2K5AQI4"/>
<protein>
    <submittedName>
        <fullName evidence="2">Uncharacterized protein</fullName>
    </submittedName>
</protein>
<evidence type="ECO:0000313" key="3">
    <source>
        <dbReference type="Proteomes" id="UP000236248"/>
    </source>
</evidence>